<dbReference type="AlphaFoldDB" id="A0A8C9MRC1"/>
<reference evidence="2" key="2">
    <citation type="submission" date="2025-09" db="UniProtKB">
        <authorList>
            <consortium name="Ensembl"/>
        </authorList>
    </citation>
    <scope>IDENTIFICATION</scope>
</reference>
<dbReference type="Ensembl" id="ENSSCAT00000008681.1">
    <property type="protein sequence ID" value="ENSSCAP00000007662.1"/>
    <property type="gene ID" value="ENSSCAG00000005887.1"/>
</dbReference>
<evidence type="ECO:0000313" key="2">
    <source>
        <dbReference type="Ensembl" id="ENSSCAP00000007662.1"/>
    </source>
</evidence>
<feature type="region of interest" description="Disordered" evidence="1">
    <location>
        <begin position="1"/>
        <end position="40"/>
    </location>
</feature>
<name>A0A8C9MRC1_SERCA</name>
<accession>A0A8C9MRC1</accession>
<evidence type="ECO:0000313" key="3">
    <source>
        <dbReference type="Proteomes" id="UP000694409"/>
    </source>
</evidence>
<organism evidence="2 3">
    <name type="scientific">Serinus canaria</name>
    <name type="common">Island canary</name>
    <name type="synonym">Fringilla canaria</name>
    <dbReference type="NCBI Taxonomy" id="9135"/>
    <lineage>
        <taxon>Eukaryota</taxon>
        <taxon>Metazoa</taxon>
        <taxon>Chordata</taxon>
        <taxon>Craniata</taxon>
        <taxon>Vertebrata</taxon>
        <taxon>Euteleostomi</taxon>
        <taxon>Archelosauria</taxon>
        <taxon>Archosauria</taxon>
        <taxon>Dinosauria</taxon>
        <taxon>Saurischia</taxon>
        <taxon>Theropoda</taxon>
        <taxon>Coelurosauria</taxon>
        <taxon>Aves</taxon>
        <taxon>Neognathae</taxon>
        <taxon>Neoaves</taxon>
        <taxon>Telluraves</taxon>
        <taxon>Australaves</taxon>
        <taxon>Passeriformes</taxon>
        <taxon>Passeroidea</taxon>
        <taxon>Fringillidae</taxon>
        <taxon>Carduelinae</taxon>
        <taxon>Serinus</taxon>
    </lineage>
</organism>
<keyword evidence="3" id="KW-1185">Reference proteome</keyword>
<reference evidence="2" key="1">
    <citation type="submission" date="2025-08" db="UniProtKB">
        <authorList>
            <consortium name="Ensembl"/>
        </authorList>
    </citation>
    <scope>IDENTIFICATION</scope>
</reference>
<proteinExistence type="predicted"/>
<evidence type="ECO:0000256" key="1">
    <source>
        <dbReference type="SAM" id="MobiDB-lite"/>
    </source>
</evidence>
<protein>
    <submittedName>
        <fullName evidence="2">Uncharacterized protein</fullName>
    </submittedName>
</protein>
<dbReference type="Proteomes" id="UP000694409">
    <property type="component" value="Unassembled WGS sequence"/>
</dbReference>
<sequence>TRQGRRRRRMDTGSHRPGAPLPVSPAESDPRALSNSGPGPCHKSWMSATAVLQEGTGPYLCCSPLHGINKCSLRLRKSTRWNLPLHSHGYWWPACTQSGGI</sequence>